<evidence type="ECO:0000256" key="6">
    <source>
        <dbReference type="ARBA" id="ARBA00022741"/>
    </source>
</evidence>
<comment type="catalytic activity">
    <reaction evidence="13">
        <text>pyruvate + ATP = phosphoenolpyruvate + ADP + H(+)</text>
        <dbReference type="Rhea" id="RHEA:18157"/>
        <dbReference type="ChEBI" id="CHEBI:15361"/>
        <dbReference type="ChEBI" id="CHEBI:15378"/>
        <dbReference type="ChEBI" id="CHEBI:30616"/>
        <dbReference type="ChEBI" id="CHEBI:58702"/>
        <dbReference type="ChEBI" id="CHEBI:456216"/>
        <dbReference type="EC" id="2.7.1.40"/>
    </reaction>
</comment>
<evidence type="ECO:0000256" key="7">
    <source>
        <dbReference type="ARBA" id="ARBA00022777"/>
    </source>
</evidence>
<evidence type="ECO:0000256" key="8">
    <source>
        <dbReference type="ARBA" id="ARBA00022840"/>
    </source>
</evidence>
<dbReference type="Pfam" id="PF00224">
    <property type="entry name" value="PK"/>
    <property type="match status" value="1"/>
</dbReference>
<dbReference type="SUPFAM" id="SSF52935">
    <property type="entry name" value="PK C-terminal domain-like"/>
    <property type="match status" value="1"/>
</dbReference>
<dbReference type="InterPro" id="IPR015813">
    <property type="entry name" value="Pyrv/PenolPyrv_kinase-like_dom"/>
</dbReference>
<dbReference type="Pfam" id="PF02887">
    <property type="entry name" value="PK_C"/>
    <property type="match status" value="1"/>
</dbReference>
<dbReference type="EC" id="2.7.1.40" evidence="3 12"/>
<feature type="domain" description="Pyruvate kinase C-terminal" evidence="15">
    <location>
        <begin position="368"/>
        <end position="480"/>
    </location>
</feature>
<dbReference type="GO" id="GO:0030955">
    <property type="term" value="F:potassium ion binding"/>
    <property type="evidence" value="ECO:0007669"/>
    <property type="project" value="UniProtKB-UniRule"/>
</dbReference>
<dbReference type="RefSeq" id="WP_012031503.1">
    <property type="nucleotide sequence ID" value="NC_009446.1"/>
</dbReference>
<name>A5EXE9_DICNV</name>
<keyword evidence="4 13" id="KW-0808">Transferase</keyword>
<evidence type="ECO:0000256" key="2">
    <source>
        <dbReference type="ARBA" id="ARBA00008663"/>
    </source>
</evidence>
<dbReference type="InterPro" id="IPR015795">
    <property type="entry name" value="Pyrv_Knase_C"/>
</dbReference>
<dbReference type="eggNOG" id="COG0469">
    <property type="taxonomic scope" value="Bacteria"/>
</dbReference>
<accession>A5EXE9</accession>
<dbReference type="EMBL" id="CP000513">
    <property type="protein sequence ID" value="ABQ14352.1"/>
    <property type="molecule type" value="Genomic_DNA"/>
</dbReference>
<keyword evidence="6" id="KW-0547">Nucleotide-binding</keyword>
<dbReference type="AlphaFoldDB" id="A5EXE9"/>
<dbReference type="KEGG" id="dno:DNO_1200"/>
<dbReference type="InterPro" id="IPR015793">
    <property type="entry name" value="Pyrv_Knase_brl"/>
</dbReference>
<dbReference type="InterPro" id="IPR015806">
    <property type="entry name" value="Pyrv_Knase_insert_dom_sf"/>
</dbReference>
<evidence type="ECO:0000259" key="14">
    <source>
        <dbReference type="Pfam" id="PF00224"/>
    </source>
</evidence>
<dbReference type="GO" id="GO:0005524">
    <property type="term" value="F:ATP binding"/>
    <property type="evidence" value="ECO:0007669"/>
    <property type="project" value="UniProtKB-KW"/>
</dbReference>
<keyword evidence="7 13" id="KW-0418">Kinase</keyword>
<organism evidence="16 17">
    <name type="scientific">Dichelobacter nodosus (strain VCS1703A)</name>
    <dbReference type="NCBI Taxonomy" id="246195"/>
    <lineage>
        <taxon>Bacteria</taxon>
        <taxon>Pseudomonadati</taxon>
        <taxon>Pseudomonadota</taxon>
        <taxon>Gammaproteobacteria</taxon>
        <taxon>Cardiobacteriales</taxon>
        <taxon>Cardiobacteriaceae</taxon>
        <taxon>Dichelobacter</taxon>
    </lineage>
</organism>
<dbReference type="InterPro" id="IPR001697">
    <property type="entry name" value="Pyr_Knase"/>
</dbReference>
<dbReference type="STRING" id="246195.DNO_1200"/>
<evidence type="ECO:0000256" key="4">
    <source>
        <dbReference type="ARBA" id="ARBA00022679"/>
    </source>
</evidence>
<dbReference type="Gene3D" id="3.40.1380.20">
    <property type="entry name" value="Pyruvate kinase, C-terminal domain"/>
    <property type="match status" value="1"/>
</dbReference>
<feature type="domain" description="Pyruvate kinase barrel" evidence="14">
    <location>
        <begin position="13"/>
        <end position="336"/>
    </location>
</feature>
<keyword evidence="9 13" id="KW-0460">Magnesium</keyword>
<dbReference type="Gene3D" id="3.20.20.60">
    <property type="entry name" value="Phosphoenolpyruvate-binding domains"/>
    <property type="match status" value="1"/>
</dbReference>
<evidence type="ECO:0000313" key="16">
    <source>
        <dbReference type="EMBL" id="ABQ14352.1"/>
    </source>
</evidence>
<dbReference type="SUPFAM" id="SSF50800">
    <property type="entry name" value="PK beta-barrel domain-like"/>
    <property type="match status" value="1"/>
</dbReference>
<dbReference type="OrthoDB" id="9812123at2"/>
<dbReference type="Proteomes" id="UP000000248">
    <property type="component" value="Chromosome"/>
</dbReference>
<dbReference type="SUPFAM" id="SSF51621">
    <property type="entry name" value="Phosphoenolpyruvate/pyruvate domain"/>
    <property type="match status" value="1"/>
</dbReference>
<dbReference type="NCBIfam" id="NF004978">
    <property type="entry name" value="PRK06354.1"/>
    <property type="match status" value="1"/>
</dbReference>
<comment type="similarity">
    <text evidence="2 13">Belongs to the pyruvate kinase family.</text>
</comment>
<dbReference type="FunFam" id="2.40.33.10:FF:000001">
    <property type="entry name" value="Pyruvate kinase"/>
    <property type="match status" value="1"/>
</dbReference>
<keyword evidence="5" id="KW-0479">Metal-binding</keyword>
<keyword evidence="17" id="KW-1185">Reference proteome</keyword>
<comment type="pathway">
    <text evidence="1 13">Carbohydrate degradation; glycolysis; pyruvate from D-glyceraldehyde 3-phosphate: step 5/5.</text>
</comment>
<keyword evidence="11 16" id="KW-0670">Pyruvate</keyword>
<evidence type="ECO:0000313" key="17">
    <source>
        <dbReference type="Proteomes" id="UP000000248"/>
    </source>
</evidence>
<evidence type="ECO:0000256" key="3">
    <source>
        <dbReference type="ARBA" id="ARBA00012142"/>
    </source>
</evidence>
<dbReference type="GO" id="GO:0004743">
    <property type="term" value="F:pyruvate kinase activity"/>
    <property type="evidence" value="ECO:0007669"/>
    <property type="project" value="UniProtKB-UniRule"/>
</dbReference>
<evidence type="ECO:0000256" key="5">
    <source>
        <dbReference type="ARBA" id="ARBA00022723"/>
    </source>
</evidence>
<dbReference type="PRINTS" id="PR01050">
    <property type="entry name" value="PYRUVTKNASE"/>
</dbReference>
<evidence type="ECO:0000256" key="1">
    <source>
        <dbReference type="ARBA" id="ARBA00004997"/>
    </source>
</evidence>
<dbReference type="Gene3D" id="2.40.33.10">
    <property type="entry name" value="PK beta-barrel domain-like"/>
    <property type="match status" value="1"/>
</dbReference>
<keyword evidence="10 13" id="KW-0324">Glycolysis</keyword>
<dbReference type="InterPro" id="IPR011037">
    <property type="entry name" value="Pyrv_Knase-like_insert_dom_sf"/>
</dbReference>
<sequence length="484" mass="51978">MPFKRDLHRISHHTKIVATLGPASNSVEMLEQLIRVGLNVVRMNFSHGDRAFHAENARRVRLASENVGRQVAIIADLQGPKIRIGAIAGGKVSLIEGQTYILDAAYCGEGTAERVGLDYADLPKDVRIGDVLLLDDGLVTLTVSKIVGDEIHTVVGNSALLKSNKGINKQGGGLSAPALTDKDRQDLKTAVELGADYLAVSFVKSAADMELARQLVAQACPNTHHPALIAKIERAEAITHLEEIVMASDGIMVARGDLAVEVGNAAVPVLQKRMIKLARRHRRFVITATQMMESMITNPVPTRAEVSDVANAVIDGTDAVMLSAESAVGLYPFETVQTMALVCQAVENAQNPMENIDMDIPITDRIDHTIAAGAVFTAQKIGAKAIIALTNSGTTAFQLSRYGINIPIYALTSSLSVQRKMAMYRGVRPLMADISNDHQNAIAEAEAHLAWRGVVHSGDLYVITSGMKMGLTGSTNTLQICRAK</sequence>
<reference evidence="16 17" key="1">
    <citation type="journal article" date="2007" name="Nat. Biotechnol.">
        <title>Genome sequence and identification of candidate vaccine antigens from the animal pathogen Dichelobacter nodosus.</title>
        <authorList>
            <person name="Myers G.S."/>
            <person name="Parker D."/>
            <person name="Al-Hasani K."/>
            <person name="Kennan R.M."/>
            <person name="Seemann T."/>
            <person name="Ren Q."/>
            <person name="Badger J.H."/>
            <person name="Selengut J.D."/>
            <person name="Deboy R.T."/>
            <person name="Tettelin H."/>
            <person name="Boyce J.D."/>
            <person name="McCarl V.P."/>
            <person name="Han X."/>
            <person name="Nelson W.C."/>
            <person name="Madupu R."/>
            <person name="Mohamoud Y."/>
            <person name="Holley T."/>
            <person name="Fedorova N."/>
            <person name="Khouri H."/>
            <person name="Bottomley S.P."/>
            <person name="Whittington R.J."/>
            <person name="Adler B."/>
            <person name="Songer J.G."/>
            <person name="Rood J.I."/>
            <person name="Paulsen I.T."/>
        </authorList>
    </citation>
    <scope>NUCLEOTIDE SEQUENCE [LARGE SCALE GENOMIC DNA]</scope>
    <source>
        <strain evidence="16 17">VCS1703A</strain>
    </source>
</reference>
<dbReference type="HOGENOM" id="CLU_015439_0_2_6"/>
<evidence type="ECO:0000256" key="9">
    <source>
        <dbReference type="ARBA" id="ARBA00022842"/>
    </source>
</evidence>
<dbReference type="GO" id="GO:0000287">
    <property type="term" value="F:magnesium ion binding"/>
    <property type="evidence" value="ECO:0007669"/>
    <property type="project" value="UniProtKB-UniRule"/>
</dbReference>
<evidence type="ECO:0000256" key="12">
    <source>
        <dbReference type="NCBIfam" id="TIGR01064"/>
    </source>
</evidence>
<dbReference type="UniPathway" id="UPA00109">
    <property type="reaction ID" value="UER00188"/>
</dbReference>
<gene>
    <name evidence="16" type="primary">pyk</name>
    <name evidence="16" type="ordered locus">DNO_1200</name>
</gene>
<proteinExistence type="inferred from homology"/>
<dbReference type="GO" id="GO:0016301">
    <property type="term" value="F:kinase activity"/>
    <property type="evidence" value="ECO:0007669"/>
    <property type="project" value="UniProtKB-KW"/>
</dbReference>
<dbReference type="NCBIfam" id="NF004491">
    <property type="entry name" value="PRK05826.1"/>
    <property type="match status" value="1"/>
</dbReference>
<evidence type="ECO:0000259" key="15">
    <source>
        <dbReference type="Pfam" id="PF02887"/>
    </source>
</evidence>
<evidence type="ECO:0000256" key="10">
    <source>
        <dbReference type="ARBA" id="ARBA00023152"/>
    </source>
</evidence>
<evidence type="ECO:0000256" key="13">
    <source>
        <dbReference type="RuleBase" id="RU000504"/>
    </source>
</evidence>
<dbReference type="InterPro" id="IPR036918">
    <property type="entry name" value="Pyrv_Knase_C_sf"/>
</dbReference>
<dbReference type="PANTHER" id="PTHR11817">
    <property type="entry name" value="PYRUVATE KINASE"/>
    <property type="match status" value="1"/>
</dbReference>
<keyword evidence="8" id="KW-0067">ATP-binding</keyword>
<dbReference type="InterPro" id="IPR040442">
    <property type="entry name" value="Pyrv_kinase-like_dom_sf"/>
</dbReference>
<evidence type="ECO:0000256" key="11">
    <source>
        <dbReference type="ARBA" id="ARBA00023317"/>
    </source>
</evidence>
<dbReference type="NCBIfam" id="TIGR01064">
    <property type="entry name" value="pyruv_kin"/>
    <property type="match status" value="1"/>
</dbReference>
<protein>
    <recommendedName>
        <fullName evidence="3 12">Pyruvate kinase</fullName>
        <ecNumber evidence="3 12">2.7.1.40</ecNumber>
    </recommendedName>
</protein>